<keyword evidence="6" id="KW-0378">Hydrolase</keyword>
<gene>
    <name evidence="7" type="ORF">J3R75_003946</name>
</gene>
<dbReference type="EMBL" id="JAUSVL010000001">
    <property type="protein sequence ID" value="MDQ0291839.1"/>
    <property type="molecule type" value="Genomic_DNA"/>
</dbReference>
<dbReference type="GO" id="GO:0005524">
    <property type="term" value="F:ATP binding"/>
    <property type="evidence" value="ECO:0007669"/>
    <property type="project" value="UniProtKB-UniRule"/>
</dbReference>
<dbReference type="CDD" id="cd02037">
    <property type="entry name" value="Mrp_NBP35"/>
    <property type="match status" value="1"/>
</dbReference>
<dbReference type="FunFam" id="3.40.50.300:FF:001119">
    <property type="entry name" value="Iron-sulfur cluster carrier protein"/>
    <property type="match status" value="1"/>
</dbReference>
<dbReference type="AlphaFoldDB" id="A0AAE3VJX7"/>
<dbReference type="Proteomes" id="UP001238163">
    <property type="component" value="Unassembled WGS sequence"/>
</dbReference>
<comment type="subunit">
    <text evidence="6">Homodimer.</text>
</comment>
<dbReference type="GO" id="GO:0016226">
    <property type="term" value="P:iron-sulfur cluster assembly"/>
    <property type="evidence" value="ECO:0007669"/>
    <property type="project" value="InterPro"/>
</dbReference>
<dbReference type="PANTHER" id="PTHR23264">
    <property type="entry name" value="NUCLEOTIDE-BINDING PROTEIN NBP35 YEAST -RELATED"/>
    <property type="match status" value="1"/>
</dbReference>
<dbReference type="GO" id="GO:0051536">
    <property type="term" value="F:iron-sulfur cluster binding"/>
    <property type="evidence" value="ECO:0007669"/>
    <property type="project" value="UniProtKB-UniRule"/>
</dbReference>
<evidence type="ECO:0000256" key="3">
    <source>
        <dbReference type="ARBA" id="ARBA00022840"/>
    </source>
</evidence>
<evidence type="ECO:0000256" key="1">
    <source>
        <dbReference type="ARBA" id="ARBA00022723"/>
    </source>
</evidence>
<dbReference type="InterPro" id="IPR033756">
    <property type="entry name" value="YlxH/NBP35"/>
</dbReference>
<dbReference type="GO" id="GO:0016887">
    <property type="term" value="F:ATP hydrolysis activity"/>
    <property type="evidence" value="ECO:0007669"/>
    <property type="project" value="UniProtKB-UniRule"/>
</dbReference>
<proteinExistence type="inferred from homology"/>
<dbReference type="InterPro" id="IPR019591">
    <property type="entry name" value="Mrp/NBP35_ATP-bd"/>
</dbReference>
<organism evidence="7 8">
    <name type="scientific">Oligosphaera ethanolica</name>
    <dbReference type="NCBI Taxonomy" id="760260"/>
    <lineage>
        <taxon>Bacteria</taxon>
        <taxon>Pseudomonadati</taxon>
        <taxon>Lentisphaerota</taxon>
        <taxon>Oligosphaeria</taxon>
        <taxon>Oligosphaerales</taxon>
        <taxon>Oligosphaeraceae</taxon>
        <taxon>Oligosphaera</taxon>
    </lineage>
</organism>
<evidence type="ECO:0000313" key="8">
    <source>
        <dbReference type="Proteomes" id="UP001238163"/>
    </source>
</evidence>
<keyword evidence="1 6" id="KW-0479">Metal-binding</keyword>
<keyword evidence="3 6" id="KW-0067">ATP-binding</keyword>
<evidence type="ECO:0000256" key="4">
    <source>
        <dbReference type="ARBA" id="ARBA00023004"/>
    </source>
</evidence>
<keyword evidence="2 6" id="KW-0547">Nucleotide-binding</keyword>
<dbReference type="HAMAP" id="MF_02040">
    <property type="entry name" value="Mrp_NBP35"/>
    <property type="match status" value="1"/>
</dbReference>
<accession>A0AAE3VJX7</accession>
<dbReference type="PANTHER" id="PTHR23264:SF19">
    <property type="entry name" value="CYTOSOLIC FE-S CLUSTER ASSEMBLY FACTOR NUBP2"/>
    <property type="match status" value="1"/>
</dbReference>
<dbReference type="RefSeq" id="WP_307265208.1">
    <property type="nucleotide sequence ID" value="NZ_JAUSVL010000001.1"/>
</dbReference>
<dbReference type="PROSITE" id="PS01215">
    <property type="entry name" value="MRP"/>
    <property type="match status" value="1"/>
</dbReference>
<dbReference type="Gene3D" id="3.40.50.300">
    <property type="entry name" value="P-loop containing nucleotide triphosphate hydrolases"/>
    <property type="match status" value="1"/>
</dbReference>
<evidence type="ECO:0000256" key="2">
    <source>
        <dbReference type="ARBA" id="ARBA00022741"/>
    </source>
</evidence>
<dbReference type="GO" id="GO:0140663">
    <property type="term" value="F:ATP-dependent FeS chaperone activity"/>
    <property type="evidence" value="ECO:0007669"/>
    <property type="project" value="InterPro"/>
</dbReference>
<dbReference type="SUPFAM" id="SSF52540">
    <property type="entry name" value="P-loop containing nucleoside triphosphate hydrolases"/>
    <property type="match status" value="1"/>
</dbReference>
<comment type="similarity">
    <text evidence="6">Belongs to the Mrp/NBP35 ATP-binding proteins family.</text>
</comment>
<sequence>MADKSQSCDHKCSSCSSCNDGSCHEPTAKEIRFLAQMANIKHKILVLSGKGGVGKSTVAVNLAISLAMEGRRVGLLDVDIHGPSIPTMMGLKGSHTEFANDCIIPPEVAGIKVISVDFFLENTDDALIWRGPMKQGAIQQFLEDVEWGELDFLIIDCPPGTGDEPLSVRQILKGDTRAVVVTTPQEVAAADVRKSINFCEKLDLPVIGVIENMSGFACPHCGTITNIFKQGGGETLAAKAKVPFLGRIPIDPLVAECSDAGVPMVHKYPESAMAKAFASIIQPLLALPEE</sequence>
<feature type="binding site" evidence="6">
    <location>
        <begin position="49"/>
        <end position="56"/>
    </location>
    <ligand>
        <name>ATP</name>
        <dbReference type="ChEBI" id="CHEBI:30616"/>
    </ligand>
</feature>
<keyword evidence="8" id="KW-1185">Reference proteome</keyword>
<dbReference type="GO" id="GO:0005829">
    <property type="term" value="C:cytosol"/>
    <property type="evidence" value="ECO:0007669"/>
    <property type="project" value="TreeGrafter"/>
</dbReference>
<dbReference type="GO" id="GO:0046872">
    <property type="term" value="F:metal ion binding"/>
    <property type="evidence" value="ECO:0007669"/>
    <property type="project" value="UniProtKB-KW"/>
</dbReference>
<comment type="function">
    <text evidence="6">Binds and transfers iron-sulfur (Fe-S) clusters to target apoproteins. Can hydrolyze ATP.</text>
</comment>
<dbReference type="Pfam" id="PF10609">
    <property type="entry name" value="ParA"/>
    <property type="match status" value="1"/>
</dbReference>
<dbReference type="InterPro" id="IPR000808">
    <property type="entry name" value="Mrp-like_CS"/>
</dbReference>
<reference evidence="7" key="1">
    <citation type="submission" date="2023-07" db="EMBL/GenBank/DDBJ databases">
        <title>Genomic Encyclopedia of Type Strains, Phase IV (KMG-IV): sequencing the most valuable type-strain genomes for metagenomic binning, comparative biology and taxonomic classification.</title>
        <authorList>
            <person name="Goeker M."/>
        </authorList>
    </citation>
    <scope>NUCLEOTIDE SEQUENCE</scope>
    <source>
        <strain evidence="7">DSM 24202</strain>
    </source>
</reference>
<evidence type="ECO:0000256" key="6">
    <source>
        <dbReference type="HAMAP-Rule" id="MF_02040"/>
    </source>
</evidence>
<keyword evidence="5 6" id="KW-0411">Iron-sulfur</keyword>
<name>A0AAE3VJX7_9BACT</name>
<comment type="caution">
    <text evidence="7">The sequence shown here is derived from an EMBL/GenBank/DDBJ whole genome shotgun (WGS) entry which is preliminary data.</text>
</comment>
<dbReference type="InterPro" id="IPR027417">
    <property type="entry name" value="P-loop_NTPase"/>
</dbReference>
<protein>
    <recommendedName>
        <fullName evidence="6">Iron-sulfur cluster carrier protein</fullName>
    </recommendedName>
</protein>
<keyword evidence="4 6" id="KW-0408">Iron</keyword>
<evidence type="ECO:0000256" key="5">
    <source>
        <dbReference type="ARBA" id="ARBA00023014"/>
    </source>
</evidence>
<evidence type="ECO:0000313" key="7">
    <source>
        <dbReference type="EMBL" id="MDQ0291839.1"/>
    </source>
</evidence>